<evidence type="ECO:0000313" key="2">
    <source>
        <dbReference type="EMBL" id="KAH9828265.1"/>
    </source>
</evidence>
<proteinExistence type="predicted"/>
<name>A0A9W7W3B3_9PEZI</name>
<feature type="region of interest" description="Disordered" evidence="1">
    <location>
        <begin position="1"/>
        <end position="26"/>
    </location>
</feature>
<evidence type="ECO:0008006" key="4">
    <source>
        <dbReference type="Google" id="ProtNLM"/>
    </source>
</evidence>
<protein>
    <recommendedName>
        <fullName evidence="4">Myb-like domain-containing protein</fullName>
    </recommendedName>
</protein>
<evidence type="ECO:0000313" key="3">
    <source>
        <dbReference type="Proteomes" id="UP001138500"/>
    </source>
</evidence>
<dbReference type="EMBL" id="RIBY02001667">
    <property type="protein sequence ID" value="KAH9828265.1"/>
    <property type="molecule type" value="Genomic_DNA"/>
</dbReference>
<dbReference type="OrthoDB" id="3889136at2759"/>
<reference evidence="2 3" key="1">
    <citation type="journal article" date="2018" name="IMA Fungus">
        <title>IMA Genome-F 10: Nine draft genome sequences of Claviceps purpurea s.lat., including C. arundinis, C. humidiphila, and C. cf. spartinae, pseudomolecules for the pitch canker pathogen Fusarium circinatum, draft genome of Davidsoniella eucalypti, Grosmannia galeiformis, Quambalaria eucalypti, and Teratosphaeria destructans.</title>
        <authorList>
            <person name="Wingfield B.D."/>
            <person name="Liu M."/>
            <person name="Nguyen H.D."/>
            <person name="Lane F.A."/>
            <person name="Morgan S.W."/>
            <person name="De Vos L."/>
            <person name="Wilken P.M."/>
            <person name="Duong T.A."/>
            <person name="Aylward J."/>
            <person name="Coetzee M.P."/>
            <person name="Dadej K."/>
            <person name="De Beer Z.W."/>
            <person name="Findlay W."/>
            <person name="Havenga M."/>
            <person name="Kolarik M."/>
            <person name="Menzies J.G."/>
            <person name="Naidoo K."/>
            <person name="Pochopski O."/>
            <person name="Shoukouhi P."/>
            <person name="Santana Q.C."/>
            <person name="Seifert K.A."/>
            <person name="Soal N."/>
            <person name="Steenkamp E.T."/>
            <person name="Tatham C.T."/>
            <person name="van der Nest M.A."/>
            <person name="Wingfield M.J."/>
        </authorList>
    </citation>
    <scope>NUCLEOTIDE SEQUENCE [LARGE SCALE GENOMIC DNA]</scope>
    <source>
        <strain evidence="2">CMW44962</strain>
    </source>
</reference>
<accession>A0A9W7W3B3</accession>
<dbReference type="Proteomes" id="UP001138500">
    <property type="component" value="Unassembled WGS sequence"/>
</dbReference>
<sequence length="175" mass="18580">MASSSHPAGFMSATAGPQKVREQKMKWTAERDRELLLWAHGRVVGGRDFEVVAKSFAEKPSTKSVQVRMAKLKHEQMALLRDSGILGGSGDEGEAESGEQMSALVRKRAVGVSPLSPASKRRKTSSVAPSGARFAAIMEALEGLGVPGHVLREAHEEALSGRTEDEEMVAAAGSA</sequence>
<organism evidence="2 3">
    <name type="scientific">Teratosphaeria destructans</name>
    <dbReference type="NCBI Taxonomy" id="418781"/>
    <lineage>
        <taxon>Eukaryota</taxon>
        <taxon>Fungi</taxon>
        <taxon>Dikarya</taxon>
        <taxon>Ascomycota</taxon>
        <taxon>Pezizomycotina</taxon>
        <taxon>Dothideomycetes</taxon>
        <taxon>Dothideomycetidae</taxon>
        <taxon>Mycosphaerellales</taxon>
        <taxon>Teratosphaeriaceae</taxon>
        <taxon>Teratosphaeria</taxon>
    </lineage>
</organism>
<reference evidence="2 3" key="2">
    <citation type="journal article" date="2021" name="Curr. Genet.">
        <title>Genetic response to nitrogen starvation in the aggressive Eucalyptus foliar pathogen Teratosphaeria destructans.</title>
        <authorList>
            <person name="Havenga M."/>
            <person name="Wingfield B.D."/>
            <person name="Wingfield M.J."/>
            <person name="Dreyer L.L."/>
            <person name="Roets F."/>
            <person name="Aylward J."/>
        </authorList>
    </citation>
    <scope>NUCLEOTIDE SEQUENCE [LARGE SCALE GENOMIC DNA]</scope>
    <source>
        <strain evidence="2">CMW44962</strain>
    </source>
</reference>
<feature type="region of interest" description="Disordered" evidence="1">
    <location>
        <begin position="110"/>
        <end position="129"/>
    </location>
</feature>
<keyword evidence="3" id="KW-1185">Reference proteome</keyword>
<evidence type="ECO:0000256" key="1">
    <source>
        <dbReference type="SAM" id="MobiDB-lite"/>
    </source>
</evidence>
<gene>
    <name evidence="2" type="ORF">Tdes44962_MAKER02429</name>
</gene>
<dbReference type="AlphaFoldDB" id="A0A9W7W3B3"/>
<comment type="caution">
    <text evidence="2">The sequence shown here is derived from an EMBL/GenBank/DDBJ whole genome shotgun (WGS) entry which is preliminary data.</text>
</comment>